<protein>
    <submittedName>
        <fullName evidence="2">Uncharacterized protein</fullName>
    </submittedName>
</protein>
<proteinExistence type="predicted"/>
<dbReference type="Proteomes" id="UP001501496">
    <property type="component" value="Unassembled WGS sequence"/>
</dbReference>
<feature type="chain" id="PRO_5046966438" evidence="1">
    <location>
        <begin position="26"/>
        <end position="104"/>
    </location>
</feature>
<evidence type="ECO:0000313" key="2">
    <source>
        <dbReference type="EMBL" id="GAA4232240.1"/>
    </source>
</evidence>
<comment type="caution">
    <text evidence="2">The sequence shown here is derived from an EMBL/GenBank/DDBJ whole genome shotgun (WGS) entry which is preliminary data.</text>
</comment>
<organism evidence="2 3">
    <name type="scientific">Postechiella marina</name>
    <dbReference type="NCBI Taxonomy" id="943941"/>
    <lineage>
        <taxon>Bacteria</taxon>
        <taxon>Pseudomonadati</taxon>
        <taxon>Bacteroidota</taxon>
        <taxon>Flavobacteriia</taxon>
        <taxon>Flavobacteriales</taxon>
        <taxon>Flavobacteriaceae</taxon>
        <taxon>Postechiella</taxon>
    </lineage>
</organism>
<evidence type="ECO:0000256" key="1">
    <source>
        <dbReference type="SAM" id="SignalP"/>
    </source>
</evidence>
<feature type="signal peptide" evidence="1">
    <location>
        <begin position="1"/>
        <end position="25"/>
    </location>
</feature>
<accession>A0ABP8C2W9</accession>
<dbReference type="RefSeq" id="WP_344786639.1">
    <property type="nucleotide sequence ID" value="NZ_BAABCA010000001.1"/>
</dbReference>
<reference evidence="3" key="1">
    <citation type="journal article" date="2019" name="Int. J. Syst. Evol. Microbiol.">
        <title>The Global Catalogue of Microorganisms (GCM) 10K type strain sequencing project: providing services to taxonomists for standard genome sequencing and annotation.</title>
        <authorList>
            <consortium name="The Broad Institute Genomics Platform"/>
            <consortium name="The Broad Institute Genome Sequencing Center for Infectious Disease"/>
            <person name="Wu L."/>
            <person name="Ma J."/>
        </authorList>
    </citation>
    <scope>NUCLEOTIDE SEQUENCE [LARGE SCALE GENOMIC DNA]</scope>
    <source>
        <strain evidence="3">JCM 17630</strain>
    </source>
</reference>
<keyword evidence="3" id="KW-1185">Reference proteome</keyword>
<gene>
    <name evidence="2" type="ORF">GCM10022291_06600</name>
</gene>
<name>A0ABP8C2W9_9FLAO</name>
<evidence type="ECO:0000313" key="3">
    <source>
        <dbReference type="Proteomes" id="UP001501496"/>
    </source>
</evidence>
<dbReference type="PROSITE" id="PS51257">
    <property type="entry name" value="PROKAR_LIPOPROTEIN"/>
    <property type="match status" value="1"/>
</dbReference>
<sequence>MTSSFTKGAWVLCLSCLLLSCFNDSDDSESFKNSALSETDQNNPNPFIGVIEPIKNIPYNEISSLKYVIELDRWDIPNNKNEPVKATKHNLEWVLDKLKQTRKK</sequence>
<keyword evidence="1" id="KW-0732">Signal</keyword>
<dbReference type="EMBL" id="BAABCA010000001">
    <property type="protein sequence ID" value="GAA4232240.1"/>
    <property type="molecule type" value="Genomic_DNA"/>
</dbReference>